<sequence length="167" mass="18860">MKIIQFCGYKNSGKTTLITALIPLLKQQGLRIAVIKHDRHGFEMDHEGTDTYKFREAGAEGIAIASPGRTAILREAEMELASLIQLYSDYDLVLVEGYKMQPYPKLVLLRGPEDIELVDQVEEIRGLVVRPDMLKEPSALHPIQLRTAVPLFTWNDTERITSLLLSL</sequence>
<dbReference type="GO" id="GO:0006777">
    <property type="term" value="P:Mo-molybdopterin cofactor biosynthetic process"/>
    <property type="evidence" value="ECO:0007669"/>
    <property type="project" value="InterPro"/>
</dbReference>
<name>A0A0M1P3C7_9BACL</name>
<dbReference type="OrthoDB" id="9786803at2"/>
<keyword evidence="3" id="KW-1185">Reference proteome</keyword>
<accession>A0A0M1P3C7</accession>
<dbReference type="AlphaFoldDB" id="A0A0M1P3C7"/>
<evidence type="ECO:0000313" key="2">
    <source>
        <dbReference type="EMBL" id="KOR88983.1"/>
    </source>
</evidence>
<dbReference type="GO" id="GO:0005525">
    <property type="term" value="F:GTP binding"/>
    <property type="evidence" value="ECO:0007669"/>
    <property type="project" value="InterPro"/>
</dbReference>
<feature type="domain" description="Molybdopterin-guanine dinucleotide biosynthesis protein B (MobB)" evidence="1">
    <location>
        <begin position="3"/>
        <end position="114"/>
    </location>
</feature>
<dbReference type="RefSeq" id="WP_054401988.1">
    <property type="nucleotide sequence ID" value="NZ_LIUT01000001.1"/>
</dbReference>
<dbReference type="InterPro" id="IPR004435">
    <property type="entry name" value="MobB_dom"/>
</dbReference>
<organism evidence="2 3">
    <name type="scientific">Paenibacillus solani</name>
    <dbReference type="NCBI Taxonomy" id="1705565"/>
    <lineage>
        <taxon>Bacteria</taxon>
        <taxon>Bacillati</taxon>
        <taxon>Bacillota</taxon>
        <taxon>Bacilli</taxon>
        <taxon>Bacillales</taxon>
        <taxon>Paenibacillaceae</taxon>
        <taxon>Paenibacillus</taxon>
    </lineage>
</organism>
<dbReference type="PATRIC" id="fig|1705565.3.peg.3368"/>
<dbReference type="Gene3D" id="3.40.50.300">
    <property type="entry name" value="P-loop containing nucleotide triphosphate hydrolases"/>
    <property type="match status" value="1"/>
</dbReference>
<proteinExistence type="predicted"/>
<dbReference type="InterPro" id="IPR027417">
    <property type="entry name" value="P-loop_NTPase"/>
</dbReference>
<evidence type="ECO:0000313" key="3">
    <source>
        <dbReference type="Proteomes" id="UP000036932"/>
    </source>
</evidence>
<dbReference type="NCBIfam" id="TIGR00176">
    <property type="entry name" value="mobB"/>
    <property type="match status" value="1"/>
</dbReference>
<gene>
    <name evidence="2" type="ORF">AM231_07260</name>
</gene>
<dbReference type="EMBL" id="LIUT01000001">
    <property type="protein sequence ID" value="KOR88983.1"/>
    <property type="molecule type" value="Genomic_DNA"/>
</dbReference>
<evidence type="ECO:0000259" key="1">
    <source>
        <dbReference type="Pfam" id="PF03205"/>
    </source>
</evidence>
<dbReference type="PANTHER" id="PTHR40072:SF1">
    <property type="entry name" value="MOLYBDOPTERIN-GUANINE DINUCLEOTIDE BIOSYNTHESIS ADAPTER PROTEIN"/>
    <property type="match status" value="1"/>
</dbReference>
<dbReference type="InterPro" id="IPR052539">
    <property type="entry name" value="MGD_biosynthesis_adapter"/>
</dbReference>
<reference evidence="3" key="1">
    <citation type="submission" date="2015-08" db="EMBL/GenBank/DDBJ databases">
        <title>Genome sequencing project for genomic taxonomy and phylogenomics of Bacillus-like bacteria.</title>
        <authorList>
            <person name="Liu B."/>
            <person name="Wang J."/>
            <person name="Zhu Y."/>
            <person name="Liu G."/>
            <person name="Chen Q."/>
            <person name="Chen Z."/>
            <person name="Lan J."/>
            <person name="Che J."/>
            <person name="Ge C."/>
            <person name="Shi H."/>
            <person name="Pan Z."/>
            <person name="Liu X."/>
        </authorList>
    </citation>
    <scope>NUCLEOTIDE SEQUENCE [LARGE SCALE GENOMIC DNA]</scope>
    <source>
        <strain evidence="3">FJAT-22460</strain>
    </source>
</reference>
<comment type="caution">
    <text evidence="2">The sequence shown here is derived from an EMBL/GenBank/DDBJ whole genome shotgun (WGS) entry which is preliminary data.</text>
</comment>
<dbReference type="CDD" id="cd03116">
    <property type="entry name" value="MobB"/>
    <property type="match status" value="1"/>
</dbReference>
<dbReference type="Pfam" id="PF03205">
    <property type="entry name" value="MobB"/>
    <property type="match status" value="1"/>
</dbReference>
<dbReference type="SUPFAM" id="SSF52540">
    <property type="entry name" value="P-loop containing nucleoside triphosphate hydrolases"/>
    <property type="match status" value="1"/>
</dbReference>
<dbReference type="PANTHER" id="PTHR40072">
    <property type="entry name" value="MOLYBDOPTERIN-GUANINE DINUCLEOTIDE BIOSYNTHESIS ADAPTER PROTEIN-RELATED"/>
    <property type="match status" value="1"/>
</dbReference>
<protein>
    <submittedName>
        <fullName evidence="2">Molybdopterin-guanine dinucleotide biosynthesis protein MobB</fullName>
    </submittedName>
</protein>
<dbReference type="Proteomes" id="UP000036932">
    <property type="component" value="Unassembled WGS sequence"/>
</dbReference>